<protein>
    <recommendedName>
        <fullName evidence="2">WLM domain-containing protein</fullName>
    </recommendedName>
</protein>
<dbReference type="AlphaFoldDB" id="A0A0M8MHH6"/>
<dbReference type="Proteomes" id="UP000037751">
    <property type="component" value="Unassembled WGS sequence"/>
</dbReference>
<dbReference type="OrthoDB" id="261960at2759"/>
<feature type="region of interest" description="Disordered" evidence="1">
    <location>
        <begin position="246"/>
        <end position="270"/>
    </location>
</feature>
<dbReference type="PROSITE" id="PS51397">
    <property type="entry name" value="WLM"/>
    <property type="match status" value="1"/>
</dbReference>
<evidence type="ECO:0000259" key="2">
    <source>
        <dbReference type="PROSITE" id="PS51397"/>
    </source>
</evidence>
<keyword evidence="4" id="KW-1185">Reference proteome</keyword>
<dbReference type="EMBL" id="LGAV01000011">
    <property type="protein sequence ID" value="KOS12556.1"/>
    <property type="molecule type" value="Genomic_DNA"/>
</dbReference>
<evidence type="ECO:0000313" key="4">
    <source>
        <dbReference type="Proteomes" id="UP000037751"/>
    </source>
</evidence>
<dbReference type="VEuPathDB" id="FungiDB:Malapachy_2843"/>
<reference evidence="3 4" key="1">
    <citation type="submission" date="2015-07" db="EMBL/GenBank/DDBJ databases">
        <title>Draft Genome Sequence of Malassezia furfur CBS1878 and Malassezia pachydermatis CBS1879.</title>
        <authorList>
            <person name="Triana S."/>
            <person name="Ohm R."/>
            <person name="Gonzalez A."/>
            <person name="DeCock H."/>
            <person name="Restrepo S."/>
            <person name="Celis A."/>
        </authorList>
    </citation>
    <scope>NUCLEOTIDE SEQUENCE [LARGE SCALE GENOMIC DNA]</scope>
    <source>
        <strain evidence="3 4">CBS 1879</strain>
    </source>
</reference>
<dbReference type="PANTHER" id="PTHR46622">
    <property type="entry name" value="DNA-DEPENDENT METALLOPROTEASE WSS1"/>
    <property type="match status" value="1"/>
</dbReference>
<dbReference type="GeneID" id="28729205"/>
<dbReference type="GO" id="GO:0005634">
    <property type="term" value="C:nucleus"/>
    <property type="evidence" value="ECO:0007669"/>
    <property type="project" value="TreeGrafter"/>
</dbReference>
<proteinExistence type="predicted"/>
<accession>A0A0M8MHH6</accession>
<dbReference type="RefSeq" id="XP_017990188.1">
    <property type="nucleotide sequence ID" value="XM_018137329.1"/>
</dbReference>
<dbReference type="PANTHER" id="PTHR46622:SF1">
    <property type="entry name" value="DNA-DEPENDENT METALLOPROTEASE WSS1"/>
    <property type="match status" value="1"/>
</dbReference>
<sequence length="270" mass="30138">MPVRGRGRWPATALVDEHHPDGVIQKYVALRKPQSERAIALLKEVGQNVKGLMQKHGWRLPILAEMYPRSVRLLGLNYNQGQKICLRLRHSDNPLEFLSRDEIMGTMLHELAHNVRGPHDETFYKTLRALTEEYEEAQRLGYWPGLGFSSPGIRLGGMARPNYMYTQRELAAASAEARRAGSTPTRLGGSVPPSSKSLRELAAEAAMQRIRDAQTCASASQHDVEEVLAETQQAEAQRNVIVVLDSDDEDTYTPPMANATGSRDDPIEIE</sequence>
<comment type="caution">
    <text evidence="3">The sequence shown here is derived from an EMBL/GenBank/DDBJ whole genome shotgun (WGS) entry which is preliminary data.</text>
</comment>
<evidence type="ECO:0000313" key="3">
    <source>
        <dbReference type="EMBL" id="KOS12556.1"/>
    </source>
</evidence>
<dbReference type="GO" id="GO:0006281">
    <property type="term" value="P:DNA repair"/>
    <property type="evidence" value="ECO:0007669"/>
    <property type="project" value="TreeGrafter"/>
</dbReference>
<name>A0A0M8MHH6_9BASI</name>
<dbReference type="InterPro" id="IPR053000">
    <property type="entry name" value="WSS1-like_metalloprotease"/>
</dbReference>
<gene>
    <name evidence="3" type="ORF">Malapachy_2843</name>
</gene>
<organism evidence="3 4">
    <name type="scientific">Malassezia pachydermatis</name>
    <dbReference type="NCBI Taxonomy" id="77020"/>
    <lineage>
        <taxon>Eukaryota</taxon>
        <taxon>Fungi</taxon>
        <taxon>Dikarya</taxon>
        <taxon>Basidiomycota</taxon>
        <taxon>Ustilaginomycotina</taxon>
        <taxon>Malasseziomycetes</taxon>
        <taxon>Malasseziales</taxon>
        <taxon>Malasseziaceae</taxon>
        <taxon>Malassezia</taxon>
    </lineage>
</organism>
<dbReference type="STRING" id="77020.A0A0M8MHH6"/>
<dbReference type="InterPro" id="IPR013536">
    <property type="entry name" value="WLM_dom"/>
</dbReference>
<feature type="domain" description="WLM" evidence="2">
    <location>
        <begin position="15"/>
        <end position="211"/>
    </location>
</feature>
<dbReference type="GO" id="GO:0008237">
    <property type="term" value="F:metallopeptidase activity"/>
    <property type="evidence" value="ECO:0007669"/>
    <property type="project" value="TreeGrafter"/>
</dbReference>
<evidence type="ECO:0000256" key="1">
    <source>
        <dbReference type="SAM" id="MobiDB-lite"/>
    </source>
</evidence>
<dbReference type="Pfam" id="PF08325">
    <property type="entry name" value="WLM"/>
    <property type="match status" value="1"/>
</dbReference>